<dbReference type="AlphaFoldDB" id="A0A382SHX3"/>
<gene>
    <name evidence="1" type="ORF">METZ01_LOCUS361929</name>
</gene>
<accession>A0A382SHX3</accession>
<feature type="non-terminal residue" evidence="1">
    <location>
        <position position="32"/>
    </location>
</feature>
<proteinExistence type="predicted"/>
<organism evidence="1">
    <name type="scientific">marine metagenome</name>
    <dbReference type="NCBI Taxonomy" id="408172"/>
    <lineage>
        <taxon>unclassified sequences</taxon>
        <taxon>metagenomes</taxon>
        <taxon>ecological metagenomes</taxon>
    </lineage>
</organism>
<protein>
    <submittedName>
        <fullName evidence="1">Uncharacterized protein</fullName>
    </submittedName>
</protein>
<feature type="non-terminal residue" evidence="1">
    <location>
        <position position="1"/>
    </location>
</feature>
<sequence>VSGLERPENIMCRLRLFYECSDGSMGFAEHVM</sequence>
<dbReference type="EMBL" id="UINC01128975">
    <property type="protein sequence ID" value="SVD09075.1"/>
    <property type="molecule type" value="Genomic_DNA"/>
</dbReference>
<evidence type="ECO:0000313" key="1">
    <source>
        <dbReference type="EMBL" id="SVD09075.1"/>
    </source>
</evidence>
<reference evidence="1" key="1">
    <citation type="submission" date="2018-05" db="EMBL/GenBank/DDBJ databases">
        <authorList>
            <person name="Lanie J.A."/>
            <person name="Ng W.-L."/>
            <person name="Kazmierczak K.M."/>
            <person name="Andrzejewski T.M."/>
            <person name="Davidsen T.M."/>
            <person name="Wayne K.J."/>
            <person name="Tettelin H."/>
            <person name="Glass J.I."/>
            <person name="Rusch D."/>
            <person name="Podicherti R."/>
            <person name="Tsui H.-C.T."/>
            <person name="Winkler M.E."/>
        </authorList>
    </citation>
    <scope>NUCLEOTIDE SEQUENCE</scope>
</reference>
<name>A0A382SHX3_9ZZZZ</name>